<feature type="non-terminal residue" evidence="1">
    <location>
        <position position="1"/>
    </location>
</feature>
<gene>
    <name evidence="1" type="ORF">PMALA_011610</name>
</gene>
<keyword evidence="1" id="KW-0347">Helicase</keyword>
<organism evidence="1 2">
    <name type="scientific">Plasmodium malariae</name>
    <dbReference type="NCBI Taxonomy" id="5858"/>
    <lineage>
        <taxon>Eukaryota</taxon>
        <taxon>Sar</taxon>
        <taxon>Alveolata</taxon>
        <taxon>Apicomplexa</taxon>
        <taxon>Aconoidasida</taxon>
        <taxon>Haemosporida</taxon>
        <taxon>Plasmodiidae</taxon>
        <taxon>Plasmodium</taxon>
        <taxon>Plasmodium (Plasmodium)</taxon>
    </lineage>
</organism>
<proteinExistence type="predicted"/>
<evidence type="ECO:0000313" key="1">
    <source>
        <dbReference type="EMBL" id="SBS85080.1"/>
    </source>
</evidence>
<dbReference type="Proteomes" id="UP000078597">
    <property type="component" value="Unassembled WGS sequence"/>
</dbReference>
<dbReference type="GO" id="GO:0004386">
    <property type="term" value="F:helicase activity"/>
    <property type="evidence" value="ECO:0007669"/>
    <property type="project" value="UniProtKB-KW"/>
</dbReference>
<keyword evidence="1" id="KW-0067">ATP-binding</keyword>
<name>A0A1A8VWX0_PLAMA</name>
<dbReference type="EMBL" id="FLQW01000636">
    <property type="protein sequence ID" value="SBS85080.1"/>
    <property type="molecule type" value="Genomic_DNA"/>
</dbReference>
<reference evidence="2" key="1">
    <citation type="submission" date="2016-05" db="EMBL/GenBank/DDBJ databases">
        <authorList>
            <person name="Naeem Raeece"/>
        </authorList>
    </citation>
    <scope>NUCLEOTIDE SEQUENCE [LARGE SCALE GENOMIC DNA]</scope>
</reference>
<keyword evidence="1" id="KW-0378">Hydrolase</keyword>
<dbReference type="VEuPathDB" id="PlasmoDB:PmUG01_09013900"/>
<sequence>GIRLFDKIQKSDMQRQLIQEENDLIANFVEKQLSEGVDAIDKLELPSNLSYDYILKPEDTLYMTEEVKEEKEKEKNNSNDEEILYYKRENKILLWLLYQEGVVQIKNIHILTPYYWSEAYNFFKYASTPLENIEYRCRLIVDAIVEQGRRNTKVSNTKEKRKT</sequence>
<protein>
    <submittedName>
        <fullName evidence="1">Helicase, putative</fullName>
    </submittedName>
</protein>
<keyword evidence="1" id="KW-0547">Nucleotide-binding</keyword>
<accession>A0A1A8VWX0</accession>
<evidence type="ECO:0000313" key="2">
    <source>
        <dbReference type="Proteomes" id="UP000078597"/>
    </source>
</evidence>
<dbReference type="AlphaFoldDB" id="A0A1A8VWX0"/>